<feature type="transmembrane region" description="Helical" evidence="5">
    <location>
        <begin position="176"/>
        <end position="196"/>
    </location>
</feature>
<evidence type="ECO:0000256" key="3">
    <source>
        <dbReference type="ARBA" id="ARBA00022989"/>
    </source>
</evidence>
<comment type="subcellular location">
    <subcellularLocation>
        <location evidence="5">Cell membrane</location>
        <topology evidence="5">Multi-pass membrane protein</topology>
    </subcellularLocation>
    <subcellularLocation>
        <location evidence="1">Membrane</location>
        <topology evidence="1">Multi-pass membrane protein</topology>
    </subcellularLocation>
</comment>
<keyword evidence="8" id="KW-1185">Reference proteome</keyword>
<dbReference type="OrthoDB" id="163141at2"/>
<dbReference type="PANTHER" id="PTHR43229:SF2">
    <property type="entry name" value="NODULATION PROTEIN J"/>
    <property type="match status" value="1"/>
</dbReference>
<dbReference type="InterPro" id="IPR047817">
    <property type="entry name" value="ABC2_TM_bact-type"/>
</dbReference>
<name>A0A1H3PIY0_9BACI</name>
<evidence type="ECO:0000313" key="7">
    <source>
        <dbReference type="EMBL" id="SDZ01064.1"/>
    </source>
</evidence>
<feature type="transmembrane region" description="Helical" evidence="5">
    <location>
        <begin position="36"/>
        <end position="59"/>
    </location>
</feature>
<feature type="domain" description="ABC transmembrane type-2" evidence="6">
    <location>
        <begin position="32"/>
        <end position="258"/>
    </location>
</feature>
<accession>A0A1H3PIY0</accession>
<dbReference type="Proteomes" id="UP000198935">
    <property type="component" value="Unassembled WGS sequence"/>
</dbReference>
<feature type="transmembrane region" description="Helical" evidence="5">
    <location>
        <begin position="124"/>
        <end position="141"/>
    </location>
</feature>
<dbReference type="GO" id="GO:0140359">
    <property type="term" value="F:ABC-type transporter activity"/>
    <property type="evidence" value="ECO:0007669"/>
    <property type="project" value="InterPro"/>
</dbReference>
<dbReference type="InterPro" id="IPR051784">
    <property type="entry name" value="Nod_factor_ABC_transporter"/>
</dbReference>
<evidence type="ECO:0000313" key="8">
    <source>
        <dbReference type="Proteomes" id="UP000198935"/>
    </source>
</evidence>
<dbReference type="PROSITE" id="PS51012">
    <property type="entry name" value="ABC_TM2"/>
    <property type="match status" value="1"/>
</dbReference>
<dbReference type="PANTHER" id="PTHR43229">
    <property type="entry name" value="NODULATION PROTEIN J"/>
    <property type="match status" value="1"/>
</dbReference>
<keyword evidence="5" id="KW-0813">Transport</keyword>
<reference evidence="8" key="1">
    <citation type="submission" date="2016-10" db="EMBL/GenBank/DDBJ databases">
        <authorList>
            <person name="Varghese N."/>
            <person name="Submissions S."/>
        </authorList>
    </citation>
    <scope>NUCLEOTIDE SEQUENCE [LARGE SCALE GENOMIC DNA]</scope>
    <source>
        <strain evidence="8">SP</strain>
    </source>
</reference>
<feature type="transmembrane region" description="Helical" evidence="5">
    <location>
        <begin position="65"/>
        <end position="87"/>
    </location>
</feature>
<comment type="similarity">
    <text evidence="5">Belongs to the ABC-2 integral membrane protein family.</text>
</comment>
<protein>
    <recommendedName>
        <fullName evidence="5">Transport permease protein</fullName>
    </recommendedName>
</protein>
<dbReference type="PIRSF" id="PIRSF006648">
    <property type="entry name" value="DrrB"/>
    <property type="match status" value="1"/>
</dbReference>
<feature type="transmembrane region" description="Helical" evidence="5">
    <location>
        <begin position="233"/>
        <end position="252"/>
    </location>
</feature>
<evidence type="ECO:0000256" key="4">
    <source>
        <dbReference type="ARBA" id="ARBA00023136"/>
    </source>
</evidence>
<dbReference type="InterPro" id="IPR013525">
    <property type="entry name" value="ABC2_TM"/>
</dbReference>
<evidence type="ECO:0000259" key="6">
    <source>
        <dbReference type="PROSITE" id="PS51012"/>
    </source>
</evidence>
<keyword evidence="4 5" id="KW-0472">Membrane</keyword>
<keyword evidence="2 5" id="KW-0812">Transmembrane</keyword>
<dbReference type="InterPro" id="IPR000412">
    <property type="entry name" value="ABC_2_transport"/>
</dbReference>
<dbReference type="EMBL" id="FNPI01000005">
    <property type="protein sequence ID" value="SDZ01064.1"/>
    <property type="molecule type" value="Genomic_DNA"/>
</dbReference>
<keyword evidence="5" id="KW-1003">Cell membrane</keyword>
<organism evidence="7 8">
    <name type="scientific">Evansella caseinilytica</name>
    <dbReference type="NCBI Taxonomy" id="1503961"/>
    <lineage>
        <taxon>Bacteria</taxon>
        <taxon>Bacillati</taxon>
        <taxon>Bacillota</taxon>
        <taxon>Bacilli</taxon>
        <taxon>Bacillales</taxon>
        <taxon>Bacillaceae</taxon>
        <taxon>Evansella</taxon>
    </lineage>
</organism>
<dbReference type="AlphaFoldDB" id="A0A1H3PIY0"/>
<evidence type="ECO:0000256" key="1">
    <source>
        <dbReference type="ARBA" id="ARBA00004141"/>
    </source>
</evidence>
<sequence>MQMHNSAGYEHSRFKQLVAEAWILFRIQLSNIREQWALIFILASLFPFTTLMFLKFFTVNPTDEIMIRIITGNMLFALIIMGLNAMAQDIAWQKHQGHFTYYASLPIAKVNFVIANLIRGALMSFPSFFILMFIGQWIYDIKFHYSFALLPVMLLSIMSVVGFGVLLGFWSPNMQLTNMLVQALMMIVGFMTPVMVEMSQLPAVLQAFSYLLPTTYAAEALRELLTVGWTSSVATNTLILFVFTVVSYLLILKKIHWRMES</sequence>
<dbReference type="GO" id="GO:0043190">
    <property type="term" value="C:ATP-binding cassette (ABC) transporter complex"/>
    <property type="evidence" value="ECO:0007669"/>
    <property type="project" value="InterPro"/>
</dbReference>
<dbReference type="Pfam" id="PF01061">
    <property type="entry name" value="ABC2_membrane"/>
    <property type="match status" value="1"/>
</dbReference>
<evidence type="ECO:0000256" key="5">
    <source>
        <dbReference type="RuleBase" id="RU361157"/>
    </source>
</evidence>
<dbReference type="STRING" id="1503961.SAMN05421736_10571"/>
<evidence type="ECO:0000256" key="2">
    <source>
        <dbReference type="ARBA" id="ARBA00022692"/>
    </source>
</evidence>
<keyword evidence="3 5" id="KW-1133">Transmembrane helix</keyword>
<gene>
    <name evidence="7" type="ORF">SAMN05421736_10571</name>
</gene>
<feature type="transmembrane region" description="Helical" evidence="5">
    <location>
        <begin position="148"/>
        <end position="170"/>
    </location>
</feature>
<proteinExistence type="inferred from homology"/>